<evidence type="ECO:0000313" key="3">
    <source>
        <dbReference type="Proteomes" id="UP000553209"/>
    </source>
</evidence>
<dbReference type="AlphaFoldDB" id="A0A7X6MCF9"/>
<dbReference type="RefSeq" id="WP_061083517.1">
    <property type="nucleotide sequence ID" value="NZ_JAAXPG010000008.1"/>
</dbReference>
<dbReference type="InterPro" id="IPR010982">
    <property type="entry name" value="Lambda_DNA-bd_dom_sf"/>
</dbReference>
<dbReference type="PROSITE" id="PS50943">
    <property type="entry name" value="HTH_CROC1"/>
    <property type="match status" value="1"/>
</dbReference>
<accession>A0A7X6MCF9</accession>
<dbReference type="SUPFAM" id="SSF47413">
    <property type="entry name" value="lambda repressor-like DNA-binding domains"/>
    <property type="match status" value="1"/>
</dbReference>
<dbReference type="Gene3D" id="1.10.260.40">
    <property type="entry name" value="lambda repressor-like DNA-binding domains"/>
    <property type="match status" value="1"/>
</dbReference>
<dbReference type="GO" id="GO:0003677">
    <property type="term" value="F:DNA binding"/>
    <property type="evidence" value="ECO:0007669"/>
    <property type="project" value="InterPro"/>
</dbReference>
<evidence type="ECO:0000259" key="1">
    <source>
        <dbReference type="PROSITE" id="PS50943"/>
    </source>
</evidence>
<dbReference type="Proteomes" id="UP000553209">
    <property type="component" value="Unassembled WGS sequence"/>
</dbReference>
<name>A0A7X6MCF9_9ACTN</name>
<dbReference type="EMBL" id="JAAXPG010000008">
    <property type="protein sequence ID" value="NKY98014.1"/>
    <property type="molecule type" value="Genomic_DNA"/>
</dbReference>
<dbReference type="CDD" id="cd00093">
    <property type="entry name" value="HTH_XRE"/>
    <property type="match status" value="1"/>
</dbReference>
<gene>
    <name evidence="2" type="ORF">HGB44_10145</name>
</gene>
<comment type="caution">
    <text evidence="2">The sequence shown here is derived from an EMBL/GenBank/DDBJ whole genome shotgun (WGS) entry which is preliminary data.</text>
</comment>
<evidence type="ECO:0000313" key="2">
    <source>
        <dbReference type="EMBL" id="NKY98014.1"/>
    </source>
</evidence>
<keyword evidence="3" id="KW-1185">Reference proteome</keyword>
<dbReference type="Pfam" id="PF13560">
    <property type="entry name" value="HTH_31"/>
    <property type="match status" value="1"/>
</dbReference>
<sequence>MVREPLTADQIERGRLLGGLLRQARAERTMVDVAREARISVETLRKIEGGRIPTPTFFTVAAIAAALGLSLDDLLRGVDAAATAAQDPATASLAV</sequence>
<protein>
    <submittedName>
        <fullName evidence="2">Helix-turn-helix transcriptional regulator</fullName>
    </submittedName>
</protein>
<proteinExistence type="predicted"/>
<reference evidence="2 3" key="1">
    <citation type="submission" date="2020-04" db="EMBL/GenBank/DDBJ databases">
        <title>MicrobeNet Type strains.</title>
        <authorList>
            <person name="Nicholson A.C."/>
        </authorList>
    </citation>
    <scope>NUCLEOTIDE SEQUENCE [LARGE SCALE GENOMIC DNA]</scope>
    <source>
        <strain evidence="2 3">ATCC 23612</strain>
    </source>
</reference>
<dbReference type="InterPro" id="IPR001387">
    <property type="entry name" value="Cro/C1-type_HTH"/>
</dbReference>
<organism evidence="2 3">
    <name type="scientific">Nocardiopsis alborubida</name>
    <dbReference type="NCBI Taxonomy" id="146802"/>
    <lineage>
        <taxon>Bacteria</taxon>
        <taxon>Bacillati</taxon>
        <taxon>Actinomycetota</taxon>
        <taxon>Actinomycetes</taxon>
        <taxon>Streptosporangiales</taxon>
        <taxon>Nocardiopsidaceae</taxon>
        <taxon>Nocardiopsis</taxon>
    </lineage>
</organism>
<dbReference type="SMART" id="SM00530">
    <property type="entry name" value="HTH_XRE"/>
    <property type="match status" value="1"/>
</dbReference>
<feature type="domain" description="HTH cro/C1-type" evidence="1">
    <location>
        <begin position="21"/>
        <end position="74"/>
    </location>
</feature>